<accession>A0AAV7RA61</accession>
<protein>
    <submittedName>
        <fullName evidence="2">Uncharacterized protein</fullName>
    </submittedName>
</protein>
<proteinExistence type="predicted"/>
<feature type="region of interest" description="Disordered" evidence="1">
    <location>
        <begin position="68"/>
        <end position="126"/>
    </location>
</feature>
<sequence>MELDAKVLEAVALLKQAGRMDLLREEALAPGRPARRASAGVAAAVAACSPPRPAGGAQVRGVARGAVGRAGKGVAGAGKGRAGRRVPEPGSPRVSLEAGRPQELRSNCDSALRNKLRTRGAACPQG</sequence>
<evidence type="ECO:0000256" key="1">
    <source>
        <dbReference type="SAM" id="MobiDB-lite"/>
    </source>
</evidence>
<evidence type="ECO:0000313" key="3">
    <source>
        <dbReference type="Proteomes" id="UP001066276"/>
    </source>
</evidence>
<dbReference type="EMBL" id="JANPWB010000009">
    <property type="protein sequence ID" value="KAJ1149699.1"/>
    <property type="molecule type" value="Genomic_DNA"/>
</dbReference>
<reference evidence="2" key="1">
    <citation type="journal article" date="2022" name="bioRxiv">
        <title>Sequencing and chromosome-scale assembly of the giantPleurodeles waltlgenome.</title>
        <authorList>
            <person name="Brown T."/>
            <person name="Elewa A."/>
            <person name="Iarovenko S."/>
            <person name="Subramanian E."/>
            <person name="Araus A.J."/>
            <person name="Petzold A."/>
            <person name="Susuki M."/>
            <person name="Suzuki K.-i.T."/>
            <person name="Hayashi T."/>
            <person name="Toyoda A."/>
            <person name="Oliveira C."/>
            <person name="Osipova E."/>
            <person name="Leigh N.D."/>
            <person name="Simon A."/>
            <person name="Yun M.H."/>
        </authorList>
    </citation>
    <scope>NUCLEOTIDE SEQUENCE</scope>
    <source>
        <strain evidence="2">20211129_DDA</strain>
        <tissue evidence="2">Liver</tissue>
    </source>
</reference>
<gene>
    <name evidence="2" type="ORF">NDU88_002504</name>
</gene>
<keyword evidence="3" id="KW-1185">Reference proteome</keyword>
<dbReference type="Proteomes" id="UP001066276">
    <property type="component" value="Chromosome 5"/>
</dbReference>
<name>A0AAV7RA61_PLEWA</name>
<organism evidence="2 3">
    <name type="scientific">Pleurodeles waltl</name>
    <name type="common">Iberian ribbed newt</name>
    <dbReference type="NCBI Taxonomy" id="8319"/>
    <lineage>
        <taxon>Eukaryota</taxon>
        <taxon>Metazoa</taxon>
        <taxon>Chordata</taxon>
        <taxon>Craniata</taxon>
        <taxon>Vertebrata</taxon>
        <taxon>Euteleostomi</taxon>
        <taxon>Amphibia</taxon>
        <taxon>Batrachia</taxon>
        <taxon>Caudata</taxon>
        <taxon>Salamandroidea</taxon>
        <taxon>Salamandridae</taxon>
        <taxon>Pleurodelinae</taxon>
        <taxon>Pleurodeles</taxon>
    </lineage>
</organism>
<evidence type="ECO:0000313" key="2">
    <source>
        <dbReference type="EMBL" id="KAJ1149699.1"/>
    </source>
</evidence>
<feature type="compositionally biased region" description="Gly residues" evidence="1">
    <location>
        <begin position="68"/>
        <end position="80"/>
    </location>
</feature>
<comment type="caution">
    <text evidence="2">The sequence shown here is derived from an EMBL/GenBank/DDBJ whole genome shotgun (WGS) entry which is preliminary data.</text>
</comment>
<dbReference type="AlphaFoldDB" id="A0AAV7RA61"/>